<dbReference type="KEGG" id="clf:GJQ69_07625"/>
<reference evidence="2" key="3">
    <citation type="journal article" date="2022" name="Int. J. Syst. Evol. Microbiol.">
        <title>Caproicibacterium lactatifermentans sp. nov., isolated from pit clay used for the production of Chinese strong aroma-type liquor.</title>
        <authorList>
            <person name="Wang H."/>
            <person name="Gu Y."/>
            <person name="Zhao D."/>
            <person name="Qiao Z."/>
            <person name="Zheng J."/>
            <person name="Gao J."/>
            <person name="Ren C."/>
            <person name="Xu Y."/>
        </authorList>
    </citation>
    <scope>NUCLEOTIDE SEQUENCE</scope>
    <source>
        <strain evidence="2">JNU-WLY1368</strain>
    </source>
</reference>
<dbReference type="EMBL" id="CP046161">
    <property type="protein sequence ID" value="QKO30628.1"/>
    <property type="molecule type" value="Genomic_DNA"/>
</dbReference>
<keyword evidence="4" id="KW-1185">Reference proteome</keyword>
<dbReference type="EMBL" id="CP046051">
    <property type="protein sequence ID" value="QKN24359.1"/>
    <property type="molecule type" value="Genomic_DNA"/>
</dbReference>
<evidence type="ECO:0000313" key="2">
    <source>
        <dbReference type="EMBL" id="QKO30628.1"/>
    </source>
</evidence>
<dbReference type="Proteomes" id="UP000509623">
    <property type="component" value="Chromosome"/>
</dbReference>
<evidence type="ECO:0000313" key="1">
    <source>
        <dbReference type="EMBL" id="QKN24359.1"/>
    </source>
</evidence>
<organism evidence="1 3">
    <name type="scientific">Caproicibacterium lactatifermentans</name>
    <dbReference type="NCBI Taxonomy" id="2666138"/>
    <lineage>
        <taxon>Bacteria</taxon>
        <taxon>Bacillati</taxon>
        <taxon>Bacillota</taxon>
        <taxon>Clostridia</taxon>
        <taxon>Eubacteriales</taxon>
        <taxon>Oscillospiraceae</taxon>
        <taxon>Caproicibacterium</taxon>
    </lineage>
</organism>
<protein>
    <submittedName>
        <fullName evidence="1">Uncharacterized protein</fullName>
    </submittedName>
</protein>
<proteinExistence type="predicted"/>
<accession>A0A859DSA1</accession>
<evidence type="ECO:0000313" key="3">
    <source>
        <dbReference type="Proteomes" id="UP000501316"/>
    </source>
</evidence>
<gene>
    <name evidence="1" type="ORF">GJQ69_07625</name>
    <name evidence="2" type="ORF">GKP14_06180</name>
</gene>
<reference evidence="2" key="2">
    <citation type="journal article" date="2021" name="Appl. Environ. Microbiol.">
        <title>Adaptability of a Caproate-Producing Bacterium Contributes to Its Dominance in an Anaerobic Fermentation System.</title>
        <authorList>
            <person name="Wang H."/>
            <person name="Gu Y."/>
            <person name="Zhou W."/>
            <person name="Zhao D."/>
            <person name="Qiao Z."/>
            <person name="Zheng J."/>
            <person name="Gao J."/>
            <person name="Chen X."/>
            <person name="Ren C."/>
            <person name="Xu Y."/>
        </authorList>
    </citation>
    <scope>NUCLEOTIDE SEQUENCE</scope>
    <source>
        <strain evidence="2">JNU-WLY1368</strain>
    </source>
</reference>
<evidence type="ECO:0000313" key="4">
    <source>
        <dbReference type="Proteomes" id="UP000509623"/>
    </source>
</evidence>
<dbReference type="AlphaFoldDB" id="A0A859DSA1"/>
<name>A0A859DSA1_9FIRM</name>
<reference evidence="3 4" key="1">
    <citation type="submission" date="2019-11" db="EMBL/GenBank/DDBJ databases">
        <authorList>
            <person name="Ren C."/>
            <person name="Wang H."/>
            <person name="Xu Y."/>
        </authorList>
    </citation>
    <scope>NUCLEOTIDE SEQUENCE [LARGE SCALE GENOMIC DNA]</scope>
    <source>
        <strain evidence="4">JNU-WLY1368</strain>
        <strain evidence="1 3">LBM 19010</strain>
    </source>
</reference>
<sequence>MRSDAMLRSFISAAVEKGFKDIERDPKRSVRQLVDLGTYFAKGRFQRYFFDIFGEMLHNENSSYYKWIHDLVVNADQKQLKTFGMNLAYNGWTVGARTVRTLEKAAGYNVPWTLIFHFSKSGLFTPQMLDRAIQQGEELGIYSYMIFSNGEEAPMELVPVLENHPDCAFVLFCENRQVSDELITVILQVKNTLLCLHCDDGFLQTAKQMNSRHCFFAAWYPYDDTFQKAFYQRELLPQVLQARTPFFFFIALRTCSSQKRREVRSEILKCRQTQSEPVFCIDFYADLAFIDGVISSDPCVLTFNADGISEAAPGCYPMKARSLRDHTLQELLTEVLPHPPEASAPRTGAVQ</sequence>
<dbReference type="RefSeq" id="WP_157658895.1">
    <property type="nucleotide sequence ID" value="NZ_CP046051.1"/>
</dbReference>
<dbReference type="Proteomes" id="UP000501316">
    <property type="component" value="Chromosome"/>
</dbReference>